<evidence type="ECO:0000256" key="4">
    <source>
        <dbReference type="ARBA" id="ARBA00022729"/>
    </source>
</evidence>
<dbReference type="InterPro" id="IPR013106">
    <property type="entry name" value="Ig_V-set"/>
</dbReference>
<feature type="domain" description="Ig-like" evidence="13">
    <location>
        <begin position="168"/>
        <end position="240"/>
    </location>
</feature>
<dbReference type="GO" id="GO:0032760">
    <property type="term" value="P:positive regulation of tumor necrosis factor production"/>
    <property type="evidence" value="ECO:0007669"/>
    <property type="project" value="TreeGrafter"/>
</dbReference>
<evidence type="ECO:0000256" key="9">
    <source>
        <dbReference type="ARBA" id="ARBA00023157"/>
    </source>
</evidence>
<dbReference type="SUPFAM" id="SSF48726">
    <property type="entry name" value="Immunoglobulin"/>
    <property type="match status" value="2"/>
</dbReference>
<keyword evidence="3 12" id="KW-0812">Transmembrane</keyword>
<keyword evidence="15" id="KW-1185">Reference proteome</keyword>
<keyword evidence="10" id="KW-0325">Glycoprotein</keyword>
<dbReference type="PROSITE" id="PS50835">
    <property type="entry name" value="IG_LIKE"/>
    <property type="match status" value="1"/>
</dbReference>
<evidence type="ECO:0000256" key="3">
    <source>
        <dbReference type="ARBA" id="ARBA00022692"/>
    </source>
</evidence>
<keyword evidence="7" id="KW-1064">Adaptive immunity</keyword>
<evidence type="ECO:0000256" key="6">
    <source>
        <dbReference type="ARBA" id="ARBA00022989"/>
    </source>
</evidence>
<dbReference type="CDD" id="cd16842">
    <property type="entry name" value="Ig_SLAM-like_N"/>
    <property type="match status" value="1"/>
</dbReference>
<evidence type="ECO:0000256" key="1">
    <source>
        <dbReference type="ARBA" id="ARBA00004479"/>
    </source>
</evidence>
<protein>
    <submittedName>
        <fullName evidence="14">SLAM family member 5</fullName>
    </submittedName>
</protein>
<dbReference type="Gene3D" id="2.60.40.10">
    <property type="entry name" value="Immunoglobulins"/>
    <property type="match status" value="2"/>
</dbReference>
<dbReference type="GO" id="GO:0043030">
    <property type="term" value="P:regulation of macrophage activation"/>
    <property type="evidence" value="ECO:0007669"/>
    <property type="project" value="TreeGrafter"/>
</dbReference>
<keyword evidence="9" id="KW-1015">Disulfide bond</keyword>
<keyword evidence="4" id="KW-0732">Signal</keyword>
<evidence type="ECO:0000313" key="15">
    <source>
        <dbReference type="Proteomes" id="UP000010556"/>
    </source>
</evidence>
<dbReference type="AlphaFoldDB" id="L5ML39"/>
<dbReference type="EMBL" id="KB098929">
    <property type="protein sequence ID" value="ELK38488.1"/>
    <property type="molecule type" value="Genomic_DNA"/>
</dbReference>
<accession>L5ML39</accession>
<dbReference type="GO" id="GO:0009897">
    <property type="term" value="C:external side of plasma membrane"/>
    <property type="evidence" value="ECO:0007669"/>
    <property type="project" value="TreeGrafter"/>
</dbReference>
<dbReference type="GO" id="GO:0071639">
    <property type="term" value="P:positive regulation of monocyte chemotactic protein-1 production"/>
    <property type="evidence" value="ECO:0007669"/>
    <property type="project" value="TreeGrafter"/>
</dbReference>
<dbReference type="FunFam" id="2.60.40.10:FF:000820">
    <property type="entry name" value="SLAM family member 7"/>
    <property type="match status" value="1"/>
</dbReference>
<evidence type="ECO:0000256" key="2">
    <source>
        <dbReference type="ARBA" id="ARBA00022588"/>
    </source>
</evidence>
<dbReference type="PANTHER" id="PTHR12080:SF103">
    <property type="entry name" value="SLAM FAMILY MEMBER 5"/>
    <property type="match status" value="1"/>
</dbReference>
<reference evidence="15" key="1">
    <citation type="journal article" date="2013" name="Science">
        <title>Comparative analysis of bat genomes provides insight into the evolution of flight and immunity.</title>
        <authorList>
            <person name="Zhang G."/>
            <person name="Cowled C."/>
            <person name="Shi Z."/>
            <person name="Huang Z."/>
            <person name="Bishop-Lilly K.A."/>
            <person name="Fang X."/>
            <person name="Wynne J.W."/>
            <person name="Xiong Z."/>
            <person name="Baker M.L."/>
            <person name="Zhao W."/>
            <person name="Tachedjian M."/>
            <person name="Zhu Y."/>
            <person name="Zhou P."/>
            <person name="Jiang X."/>
            <person name="Ng J."/>
            <person name="Yang L."/>
            <person name="Wu L."/>
            <person name="Xiao J."/>
            <person name="Feng Y."/>
            <person name="Chen Y."/>
            <person name="Sun X."/>
            <person name="Zhang Y."/>
            <person name="Marsh G.A."/>
            <person name="Crameri G."/>
            <person name="Broder C.C."/>
            <person name="Frey K.G."/>
            <person name="Wang L.F."/>
            <person name="Wang J."/>
        </authorList>
    </citation>
    <scope>NUCLEOTIDE SEQUENCE [LARGE SCALE GENOMIC DNA]</scope>
</reference>
<sequence>MSTSGFWRTQEEKTHFSSEGTAVLQCNLAPAQASRRTLSLVKHPDVIGLEAAESNTNMLTVNGILGETVTFPLNIQNIQQITNINWVSSKTSVAVVVALPGAPLQVIVTHQNYKQRVNVSSQNYNLEISNLRLEDAAIYRADINTENSEKETLTRTYKLQVYRRLGKPKITQSLTTSSNSTCNVTLTCSVEKEEKNVTYNWSPMGTEGSVLQVFQTPNNQELTYTCTARNPVSNNSDSISAQQLCADSPTGLHIHHAGLLSGLAVLFLVIVILPSVLLFLFCKKGRGSSFKIFHKKPDAASKNTIYTYVNAPKDPQPAELRIYDEISLSKVDKTIGTQDSKPRTPSYVSVI</sequence>
<dbReference type="InterPro" id="IPR013783">
    <property type="entry name" value="Ig-like_fold"/>
</dbReference>
<evidence type="ECO:0000259" key="13">
    <source>
        <dbReference type="PROSITE" id="PS50835"/>
    </source>
</evidence>
<dbReference type="InterPro" id="IPR003599">
    <property type="entry name" value="Ig_sub"/>
</dbReference>
<dbReference type="Pfam" id="PF07686">
    <property type="entry name" value="V-set"/>
    <property type="match status" value="1"/>
</dbReference>
<proteinExistence type="predicted"/>
<evidence type="ECO:0000256" key="10">
    <source>
        <dbReference type="ARBA" id="ARBA00023180"/>
    </source>
</evidence>
<keyword evidence="11" id="KW-0393">Immunoglobulin domain</keyword>
<dbReference type="GO" id="GO:0032715">
    <property type="term" value="P:negative regulation of interleukin-6 production"/>
    <property type="evidence" value="ECO:0007669"/>
    <property type="project" value="TreeGrafter"/>
</dbReference>
<keyword evidence="6 12" id="KW-1133">Transmembrane helix</keyword>
<evidence type="ECO:0000256" key="12">
    <source>
        <dbReference type="SAM" id="Phobius"/>
    </source>
</evidence>
<dbReference type="InterPro" id="IPR007110">
    <property type="entry name" value="Ig-like_dom"/>
</dbReference>
<evidence type="ECO:0000256" key="5">
    <source>
        <dbReference type="ARBA" id="ARBA00022859"/>
    </source>
</evidence>
<dbReference type="PANTHER" id="PTHR12080">
    <property type="entry name" value="SIGNALING LYMPHOCYTIC ACTIVATION MOLECULE"/>
    <property type="match status" value="1"/>
</dbReference>
<feature type="transmembrane region" description="Helical" evidence="12">
    <location>
        <begin position="259"/>
        <end position="281"/>
    </location>
</feature>
<keyword evidence="2" id="KW-0399">Innate immunity</keyword>
<keyword evidence="5" id="KW-0391">Immunity</keyword>
<evidence type="ECO:0000256" key="8">
    <source>
        <dbReference type="ARBA" id="ARBA00023136"/>
    </source>
</evidence>
<name>L5ML39_MYODS</name>
<evidence type="ECO:0000256" key="7">
    <source>
        <dbReference type="ARBA" id="ARBA00023130"/>
    </source>
</evidence>
<dbReference type="GO" id="GO:0045087">
    <property type="term" value="P:innate immune response"/>
    <property type="evidence" value="ECO:0007669"/>
    <property type="project" value="UniProtKB-KW"/>
</dbReference>
<gene>
    <name evidence="14" type="ORF">MDA_GLEAN10006587</name>
</gene>
<dbReference type="eggNOG" id="ENOG502SB7W">
    <property type="taxonomic scope" value="Eukaryota"/>
</dbReference>
<evidence type="ECO:0000313" key="14">
    <source>
        <dbReference type="EMBL" id="ELK38488.1"/>
    </source>
</evidence>
<dbReference type="InterPro" id="IPR015631">
    <property type="entry name" value="CD2/SLAM_rcpt"/>
</dbReference>
<dbReference type="GO" id="GO:0002250">
    <property type="term" value="P:adaptive immune response"/>
    <property type="evidence" value="ECO:0007669"/>
    <property type="project" value="UniProtKB-KW"/>
</dbReference>
<dbReference type="Proteomes" id="UP000010556">
    <property type="component" value="Unassembled WGS sequence"/>
</dbReference>
<organism evidence="14 15">
    <name type="scientific">Myotis davidii</name>
    <name type="common">David's myotis</name>
    <dbReference type="NCBI Taxonomy" id="225400"/>
    <lineage>
        <taxon>Eukaryota</taxon>
        <taxon>Metazoa</taxon>
        <taxon>Chordata</taxon>
        <taxon>Craniata</taxon>
        <taxon>Vertebrata</taxon>
        <taxon>Euteleostomi</taxon>
        <taxon>Mammalia</taxon>
        <taxon>Eutheria</taxon>
        <taxon>Laurasiatheria</taxon>
        <taxon>Chiroptera</taxon>
        <taxon>Yangochiroptera</taxon>
        <taxon>Vespertilionidae</taxon>
        <taxon>Myotis</taxon>
    </lineage>
</organism>
<dbReference type="SMART" id="SM00409">
    <property type="entry name" value="IG"/>
    <property type="match status" value="2"/>
</dbReference>
<comment type="subcellular location">
    <subcellularLocation>
        <location evidence="1">Membrane</location>
        <topology evidence="1">Single-pass type I membrane protein</topology>
    </subcellularLocation>
</comment>
<dbReference type="GO" id="GO:0042110">
    <property type="term" value="P:T cell activation"/>
    <property type="evidence" value="ECO:0007669"/>
    <property type="project" value="TreeGrafter"/>
</dbReference>
<keyword evidence="8 12" id="KW-0472">Membrane</keyword>
<evidence type="ECO:0000256" key="11">
    <source>
        <dbReference type="ARBA" id="ARBA00023319"/>
    </source>
</evidence>
<dbReference type="FunFam" id="2.60.40.10:FF:000470">
    <property type="entry name" value="SLAM family member 7"/>
    <property type="match status" value="1"/>
</dbReference>
<dbReference type="InterPro" id="IPR036179">
    <property type="entry name" value="Ig-like_dom_sf"/>
</dbReference>